<dbReference type="EMBL" id="AP025516">
    <property type="protein sequence ID" value="BDD86603.1"/>
    <property type="molecule type" value="Genomic_DNA"/>
</dbReference>
<evidence type="ECO:0000313" key="3">
    <source>
        <dbReference type="Proteomes" id="UP000830055"/>
    </source>
</evidence>
<evidence type="ECO:0000313" key="2">
    <source>
        <dbReference type="EMBL" id="BDD86603.1"/>
    </source>
</evidence>
<dbReference type="Proteomes" id="UP000830055">
    <property type="component" value="Chromosome"/>
</dbReference>
<keyword evidence="3" id="KW-1185">Reference proteome</keyword>
<organism evidence="2 3">
    <name type="scientific">Desulfofustis limnaeus</name>
    <dbReference type="NCBI Taxonomy" id="2740163"/>
    <lineage>
        <taxon>Bacteria</taxon>
        <taxon>Pseudomonadati</taxon>
        <taxon>Thermodesulfobacteriota</taxon>
        <taxon>Desulfobulbia</taxon>
        <taxon>Desulfobulbales</taxon>
        <taxon>Desulfocapsaceae</taxon>
        <taxon>Desulfofustis</taxon>
    </lineage>
</organism>
<feature type="compositionally biased region" description="Basic and acidic residues" evidence="1">
    <location>
        <begin position="1"/>
        <end position="12"/>
    </location>
</feature>
<evidence type="ECO:0000256" key="1">
    <source>
        <dbReference type="SAM" id="MobiDB-lite"/>
    </source>
</evidence>
<reference evidence="2 3" key="1">
    <citation type="submission" date="2022-01" db="EMBL/GenBank/DDBJ databases">
        <title>Desulfofustis limnae sp. nov., a novel mesophilic sulfate-reducing bacterium isolated from marsh soil.</title>
        <authorList>
            <person name="Watanabe M."/>
            <person name="Takahashi A."/>
            <person name="Kojima H."/>
            <person name="Fukui M."/>
        </authorList>
    </citation>
    <scope>NUCLEOTIDE SEQUENCE [LARGE SCALE GENOMIC DNA]</scope>
    <source>
        <strain evidence="2 3">PPLL</strain>
    </source>
</reference>
<gene>
    <name evidence="2" type="ORF">DPPLL_09680</name>
</gene>
<sequence>MRDRLAELREEWYSEPDTQPETDEEVVDDELLALEVLFRSRGVTVAESHNVTVTDQNDEDTEQDS</sequence>
<dbReference type="RefSeq" id="WP_284153681.1">
    <property type="nucleotide sequence ID" value="NZ_AP025516.1"/>
</dbReference>
<feature type="region of interest" description="Disordered" evidence="1">
    <location>
        <begin position="1"/>
        <end position="25"/>
    </location>
</feature>
<proteinExistence type="predicted"/>
<accession>A0ABM7W6M5</accession>
<name>A0ABM7W6M5_9BACT</name>
<protein>
    <submittedName>
        <fullName evidence="2">Uncharacterized protein</fullName>
    </submittedName>
</protein>